<dbReference type="InterPro" id="IPR029062">
    <property type="entry name" value="Class_I_gatase-like"/>
</dbReference>
<dbReference type="SMART" id="SM00342">
    <property type="entry name" value="HTH_ARAC"/>
    <property type="match status" value="1"/>
</dbReference>
<evidence type="ECO:0000313" key="4">
    <source>
        <dbReference type="EMBL" id="OKH95372.1"/>
    </source>
</evidence>
<dbReference type="Proteomes" id="UP000186455">
    <property type="component" value="Unassembled WGS sequence"/>
</dbReference>
<dbReference type="GO" id="GO:0003700">
    <property type="term" value="F:DNA-binding transcription factor activity"/>
    <property type="evidence" value="ECO:0007669"/>
    <property type="project" value="InterPro"/>
</dbReference>
<dbReference type="InterPro" id="IPR018060">
    <property type="entry name" value="HTH_AraC"/>
</dbReference>
<dbReference type="PANTHER" id="PTHR43130">
    <property type="entry name" value="ARAC-FAMILY TRANSCRIPTIONAL REGULATOR"/>
    <property type="match status" value="1"/>
</dbReference>
<proteinExistence type="predicted"/>
<evidence type="ECO:0000259" key="3">
    <source>
        <dbReference type="PROSITE" id="PS01124"/>
    </source>
</evidence>
<accession>A0A1Q4VBX4</accession>
<organism evidence="4 5">
    <name type="scientific">Streptomyces uncialis</name>
    <dbReference type="NCBI Taxonomy" id="1048205"/>
    <lineage>
        <taxon>Bacteria</taxon>
        <taxon>Bacillati</taxon>
        <taxon>Actinomycetota</taxon>
        <taxon>Actinomycetes</taxon>
        <taxon>Kitasatosporales</taxon>
        <taxon>Streptomycetaceae</taxon>
        <taxon>Streptomyces</taxon>
    </lineage>
</organism>
<dbReference type="InterPro" id="IPR052158">
    <property type="entry name" value="INH-QAR"/>
</dbReference>
<comment type="caution">
    <text evidence="4">The sequence shown here is derived from an EMBL/GenBank/DDBJ whole genome shotgun (WGS) entry which is preliminary data.</text>
</comment>
<dbReference type="RefSeq" id="WP_073782398.1">
    <property type="nucleotide sequence ID" value="NZ_CP109290.1"/>
</dbReference>
<dbReference type="EMBL" id="LFBV01000001">
    <property type="protein sequence ID" value="OKH95372.1"/>
    <property type="molecule type" value="Genomic_DNA"/>
</dbReference>
<dbReference type="Pfam" id="PF12833">
    <property type="entry name" value="HTH_18"/>
    <property type="match status" value="1"/>
</dbReference>
<name>A0A1Q4VBX4_9ACTN</name>
<evidence type="ECO:0000313" key="5">
    <source>
        <dbReference type="Proteomes" id="UP000186455"/>
    </source>
</evidence>
<evidence type="ECO:0000256" key="2">
    <source>
        <dbReference type="ARBA" id="ARBA00023163"/>
    </source>
</evidence>
<dbReference type="Gene3D" id="3.40.50.880">
    <property type="match status" value="1"/>
</dbReference>
<dbReference type="PROSITE" id="PS01124">
    <property type="entry name" value="HTH_ARAC_FAMILY_2"/>
    <property type="match status" value="1"/>
</dbReference>
<dbReference type="Pfam" id="PF01965">
    <property type="entry name" value="DJ-1_PfpI"/>
    <property type="match status" value="1"/>
</dbReference>
<dbReference type="CDD" id="cd03137">
    <property type="entry name" value="GATase1_AraC_1"/>
    <property type="match status" value="1"/>
</dbReference>
<dbReference type="GO" id="GO:0043565">
    <property type="term" value="F:sequence-specific DNA binding"/>
    <property type="evidence" value="ECO:0007669"/>
    <property type="project" value="InterPro"/>
</dbReference>
<dbReference type="Gene3D" id="1.10.10.60">
    <property type="entry name" value="Homeodomain-like"/>
    <property type="match status" value="2"/>
</dbReference>
<dbReference type="STRING" id="1048205.AB852_00360"/>
<reference evidence="4 5" key="1">
    <citation type="submission" date="2015-06" db="EMBL/GenBank/DDBJ databases">
        <title>Cloning and characterization of the uncialamcin biosynthetic gene cluster.</title>
        <authorList>
            <person name="Yan X."/>
            <person name="Huang T."/>
            <person name="Ge H."/>
            <person name="Shen B."/>
        </authorList>
    </citation>
    <scope>NUCLEOTIDE SEQUENCE [LARGE SCALE GENOMIC DNA]</scope>
    <source>
        <strain evidence="4 5">DCA2648</strain>
    </source>
</reference>
<keyword evidence="2" id="KW-0804">Transcription</keyword>
<dbReference type="InterPro" id="IPR002818">
    <property type="entry name" value="DJ-1/PfpI"/>
</dbReference>
<keyword evidence="5" id="KW-1185">Reference proteome</keyword>
<keyword evidence="1" id="KW-0805">Transcription regulation</keyword>
<protein>
    <submittedName>
        <fullName evidence="4">AraC family transcriptional regulator</fullName>
    </submittedName>
</protein>
<feature type="domain" description="HTH araC/xylS-type" evidence="3">
    <location>
        <begin position="217"/>
        <end position="315"/>
    </location>
</feature>
<dbReference type="SUPFAM" id="SSF46689">
    <property type="entry name" value="Homeodomain-like"/>
    <property type="match status" value="2"/>
</dbReference>
<dbReference type="InterPro" id="IPR009057">
    <property type="entry name" value="Homeodomain-like_sf"/>
</dbReference>
<evidence type="ECO:0000256" key="1">
    <source>
        <dbReference type="ARBA" id="ARBA00023015"/>
    </source>
</evidence>
<dbReference type="AlphaFoldDB" id="A0A1Q4VBX4"/>
<dbReference type="PANTHER" id="PTHR43130:SF3">
    <property type="entry name" value="HTH-TYPE TRANSCRIPTIONAL REGULATOR RV1931C"/>
    <property type="match status" value="1"/>
</dbReference>
<gene>
    <name evidence="4" type="ORF">AB852_00360</name>
</gene>
<dbReference type="SUPFAM" id="SSF52317">
    <property type="entry name" value="Class I glutamine amidotransferase-like"/>
    <property type="match status" value="1"/>
</dbReference>
<sequence length="320" mass="34712">MTQRTVLVVLFEGVQSLDVTGPLEVFHGAAHAVGDPAAGYDVRTASLDGGPVRTSSGLRLVPDTDLASAPVPHTLVVPGGDGNHHEDDPLTRWLAAHGPRAERLVSVCTGAMLLARAGLLDGRRVTTHWAFCDRLAREHPAVTVDPDPIFVRDGNVATSAGVTSGIDLALALVEEDHGREAALTIARYLVVFLRRPGNQAQFSAQLAAQTASRSPLREVQRWVSEHPGGDLSVEALAERARLSPRHFARAFRAETGTTPGRYVDRVRVEHARRLLEETPDGIEEISRSCGYGTPEAMRRAFVRTLGTPPADYRRRFRPTP</sequence>